<dbReference type="InterPro" id="IPR033712">
    <property type="entry name" value="Pumilio_RNA-bd"/>
</dbReference>
<accession>A0AAW0D948</accession>
<dbReference type="CDD" id="cd07920">
    <property type="entry name" value="Pumilio"/>
    <property type="match status" value="1"/>
</dbReference>
<proteinExistence type="predicted"/>
<evidence type="ECO:0000256" key="2">
    <source>
        <dbReference type="PROSITE-ProRule" id="PRU00317"/>
    </source>
</evidence>
<dbReference type="InterPro" id="IPR011989">
    <property type="entry name" value="ARM-like"/>
</dbReference>
<name>A0AAW0D948_9AGAR</name>
<gene>
    <name evidence="4" type="primary">PUF3_2</name>
    <name evidence="4" type="ORF">VNI00_006158</name>
</gene>
<keyword evidence="5" id="KW-1185">Reference proteome</keyword>
<keyword evidence="1" id="KW-0677">Repeat</keyword>
<feature type="repeat" description="Pumilio" evidence="2">
    <location>
        <begin position="510"/>
        <end position="545"/>
    </location>
</feature>
<dbReference type="PROSITE" id="PS50302">
    <property type="entry name" value="PUM"/>
    <property type="match status" value="5"/>
</dbReference>
<feature type="domain" description="PUM-HD" evidence="3">
    <location>
        <begin position="310"/>
        <end position="652"/>
    </location>
</feature>
<comment type="caution">
    <text evidence="4">The sequence shown here is derived from an EMBL/GenBank/DDBJ whole genome shotgun (WGS) entry which is preliminary data.</text>
</comment>
<sequence length="663" mass="74724">MAAIMHTNYLDEGVSTLDLSMMNIHDSLPETPLVSAVEIGNAADFFTYDRGGILTRVPSPQPLREDDICLSAPARLIPLPELADCDDRWFEQDAFDVDDDASTESDSESVLFWLGDPQLPTHSYAAQVNSDVHPHRSTGQSFGHPTDHGEPSMPFAETCYTRVFPDHHDYAGMNTLTTHDESSFVSVPPGNSAATQLPHPPPAYYEPPYMYPQPFFHPAPIAYPVADEYLHQSEVVNVPSFASYSTPDNPTSTFDEARQTWPMPQQQPVLDPNLGNISNDVNLYMQQTQPSIGSRSTALYASTLSGEEDLWSDVFLAFERDQGRGWMLKDIRGHVVEFCGSQRGSRFIQCELDRSGLIGKQFVFNEIYPDSALQLIQDVFGNYVVQKLFEHGTQRQRALLASLVAKHIFALSTNYYGCRVVQAAIDFLLPDQRLLFLRKLEPFMLVCIRHPNANHVVQKLMETVPPNDLKFISRLQHSVLDLAVNFFGGRVLQKSLDSLPYMLNEPLLEAIRDNAARLMINRYGNYVVQLLLERGTPYDIQVIAENTFGSFVDLARHKYASNACEKLLLVADPATRRILVDEILTEYTGVPYQPLTAMMSNGYGNYVLQQAIQVADSDQRAVLVTRVRLQLPYLRQLDWMPPEELAAFRRHLFAGLLMKLLDL</sequence>
<evidence type="ECO:0000256" key="1">
    <source>
        <dbReference type="ARBA" id="ARBA00022737"/>
    </source>
</evidence>
<feature type="repeat" description="Pumilio" evidence="2">
    <location>
        <begin position="589"/>
        <end position="625"/>
    </location>
</feature>
<dbReference type="EMBL" id="JAYKXP010000018">
    <property type="protein sequence ID" value="KAK7047830.1"/>
    <property type="molecule type" value="Genomic_DNA"/>
</dbReference>
<dbReference type="GO" id="GO:0000288">
    <property type="term" value="P:nuclear-transcribed mRNA catabolic process, deadenylation-dependent decay"/>
    <property type="evidence" value="ECO:0007669"/>
    <property type="project" value="TreeGrafter"/>
</dbReference>
<dbReference type="GO" id="GO:0005737">
    <property type="term" value="C:cytoplasm"/>
    <property type="evidence" value="ECO:0007669"/>
    <property type="project" value="TreeGrafter"/>
</dbReference>
<dbReference type="SUPFAM" id="SSF48371">
    <property type="entry name" value="ARM repeat"/>
    <property type="match status" value="1"/>
</dbReference>
<protein>
    <submittedName>
        <fullName evidence="4">mRNA binding protein puf3</fullName>
    </submittedName>
</protein>
<dbReference type="Gene3D" id="1.25.10.10">
    <property type="entry name" value="Leucine-rich Repeat Variant"/>
    <property type="match status" value="1"/>
</dbReference>
<reference evidence="4 5" key="1">
    <citation type="submission" date="2024-01" db="EMBL/GenBank/DDBJ databases">
        <title>A draft genome for a cacao thread blight-causing isolate of Paramarasmius palmivorus.</title>
        <authorList>
            <person name="Baruah I.K."/>
            <person name="Bukari Y."/>
            <person name="Amoako-Attah I."/>
            <person name="Meinhardt L.W."/>
            <person name="Bailey B.A."/>
            <person name="Cohen S.P."/>
        </authorList>
    </citation>
    <scope>NUCLEOTIDE SEQUENCE [LARGE SCALE GENOMIC DNA]</scope>
    <source>
        <strain evidence="4 5">GH-12</strain>
    </source>
</reference>
<dbReference type="AlphaFoldDB" id="A0AAW0D948"/>
<dbReference type="InterPro" id="IPR001313">
    <property type="entry name" value="Pumilio_RNA-bd_rpt"/>
</dbReference>
<evidence type="ECO:0000313" key="4">
    <source>
        <dbReference type="EMBL" id="KAK7047830.1"/>
    </source>
</evidence>
<dbReference type="SMART" id="SM00025">
    <property type="entry name" value="Pumilio"/>
    <property type="match status" value="8"/>
</dbReference>
<dbReference type="InterPro" id="IPR033133">
    <property type="entry name" value="PUM-HD"/>
</dbReference>
<feature type="repeat" description="Pumilio" evidence="2">
    <location>
        <begin position="474"/>
        <end position="509"/>
    </location>
</feature>
<dbReference type="PROSITE" id="PS50303">
    <property type="entry name" value="PUM_HD"/>
    <property type="match status" value="1"/>
</dbReference>
<evidence type="ECO:0000313" key="5">
    <source>
        <dbReference type="Proteomes" id="UP001383192"/>
    </source>
</evidence>
<organism evidence="4 5">
    <name type="scientific">Paramarasmius palmivorus</name>
    <dbReference type="NCBI Taxonomy" id="297713"/>
    <lineage>
        <taxon>Eukaryota</taxon>
        <taxon>Fungi</taxon>
        <taxon>Dikarya</taxon>
        <taxon>Basidiomycota</taxon>
        <taxon>Agaricomycotina</taxon>
        <taxon>Agaricomycetes</taxon>
        <taxon>Agaricomycetidae</taxon>
        <taxon>Agaricales</taxon>
        <taxon>Marasmiineae</taxon>
        <taxon>Marasmiaceae</taxon>
        <taxon>Paramarasmius</taxon>
    </lineage>
</organism>
<dbReference type="GO" id="GO:0003730">
    <property type="term" value="F:mRNA 3'-UTR binding"/>
    <property type="evidence" value="ECO:0007669"/>
    <property type="project" value="TreeGrafter"/>
</dbReference>
<dbReference type="InterPro" id="IPR016024">
    <property type="entry name" value="ARM-type_fold"/>
</dbReference>
<dbReference type="PANTHER" id="PTHR12537:SF12">
    <property type="entry name" value="MATERNAL PROTEIN PUMILIO"/>
    <property type="match status" value="1"/>
</dbReference>
<dbReference type="Proteomes" id="UP001383192">
    <property type="component" value="Unassembled WGS sequence"/>
</dbReference>
<dbReference type="PANTHER" id="PTHR12537">
    <property type="entry name" value="RNA BINDING PROTEIN PUMILIO-RELATED"/>
    <property type="match status" value="1"/>
</dbReference>
<dbReference type="Pfam" id="PF00806">
    <property type="entry name" value="PUF"/>
    <property type="match status" value="7"/>
</dbReference>
<feature type="repeat" description="Pumilio" evidence="2">
    <location>
        <begin position="403"/>
        <end position="438"/>
    </location>
</feature>
<evidence type="ECO:0000259" key="3">
    <source>
        <dbReference type="PROSITE" id="PS50303"/>
    </source>
</evidence>
<feature type="repeat" description="Pumilio" evidence="2">
    <location>
        <begin position="366"/>
        <end position="402"/>
    </location>
</feature>